<organism evidence="1 2">
    <name type="scientific">Anaerovirgula multivorans</name>
    <dbReference type="NCBI Taxonomy" id="312168"/>
    <lineage>
        <taxon>Bacteria</taxon>
        <taxon>Bacillati</taxon>
        <taxon>Bacillota</taxon>
        <taxon>Clostridia</taxon>
        <taxon>Peptostreptococcales</taxon>
        <taxon>Natronincolaceae</taxon>
        <taxon>Anaerovirgula</taxon>
    </lineage>
</organism>
<dbReference type="RefSeq" id="WP_089281286.1">
    <property type="nucleotide sequence ID" value="NZ_FZOJ01000002.1"/>
</dbReference>
<protein>
    <submittedName>
        <fullName evidence="1">Uncharacterized protein</fullName>
    </submittedName>
</protein>
<keyword evidence="2" id="KW-1185">Reference proteome</keyword>
<proteinExistence type="predicted"/>
<dbReference type="Proteomes" id="UP000198304">
    <property type="component" value="Unassembled WGS sequence"/>
</dbReference>
<gene>
    <name evidence="1" type="ORF">SAMN05446037_100283</name>
</gene>
<sequence>MCYRMECVKQCDVYKKQTCQYKLNKKQLEYKMRIKRYTCMDCGEKMIKARYGGIETMICTHCNHILQEVQREYGRGIA</sequence>
<dbReference type="EMBL" id="FZOJ01000002">
    <property type="protein sequence ID" value="SNR95733.1"/>
    <property type="molecule type" value="Genomic_DNA"/>
</dbReference>
<dbReference type="OrthoDB" id="9800855at2"/>
<dbReference type="AlphaFoldDB" id="A0A239ALC3"/>
<evidence type="ECO:0000313" key="1">
    <source>
        <dbReference type="EMBL" id="SNR95733.1"/>
    </source>
</evidence>
<reference evidence="1 2" key="1">
    <citation type="submission" date="2017-06" db="EMBL/GenBank/DDBJ databases">
        <authorList>
            <person name="Kim H.J."/>
            <person name="Triplett B.A."/>
        </authorList>
    </citation>
    <scope>NUCLEOTIDE SEQUENCE [LARGE SCALE GENOMIC DNA]</scope>
    <source>
        <strain evidence="1 2">SCA</strain>
    </source>
</reference>
<name>A0A239ALC3_9FIRM</name>
<evidence type="ECO:0000313" key="2">
    <source>
        <dbReference type="Proteomes" id="UP000198304"/>
    </source>
</evidence>
<accession>A0A239ALC3</accession>